<comment type="caution">
    <text evidence="2">The sequence shown here is derived from an EMBL/GenBank/DDBJ whole genome shotgun (WGS) entry which is preliminary data.</text>
</comment>
<evidence type="ECO:0000313" key="3">
    <source>
        <dbReference type="Proteomes" id="UP000823928"/>
    </source>
</evidence>
<accession>A0A9D1JNA0</accession>
<organism evidence="2 3">
    <name type="scientific">Candidatus Scatousia excrementigallinarum</name>
    <dbReference type="NCBI Taxonomy" id="2840935"/>
    <lineage>
        <taxon>Bacteria</taxon>
        <taxon>Candidatus Scatousia</taxon>
    </lineage>
</organism>
<feature type="non-terminal residue" evidence="2">
    <location>
        <position position="110"/>
    </location>
</feature>
<sequence length="110" mass="12749">MAKYTKEVKSNVLKQYQEGTPIQLIIQNTNIPRSTIYHWIKNPPLSKKEETAKTIRILEDKVKRLEGIIEILKKVNCTVSAPLHERLHELEALQGQYNVHMLCEALDVSR</sequence>
<evidence type="ECO:0000256" key="1">
    <source>
        <dbReference type="SAM" id="Coils"/>
    </source>
</evidence>
<dbReference type="GO" id="GO:0004803">
    <property type="term" value="F:transposase activity"/>
    <property type="evidence" value="ECO:0007669"/>
    <property type="project" value="InterPro"/>
</dbReference>
<dbReference type="Pfam" id="PF01527">
    <property type="entry name" value="HTH_Tnp_1"/>
    <property type="match status" value="1"/>
</dbReference>
<protein>
    <submittedName>
        <fullName evidence="2">Transposase</fullName>
    </submittedName>
</protein>
<dbReference type="InterPro" id="IPR009057">
    <property type="entry name" value="Homeodomain-like_sf"/>
</dbReference>
<gene>
    <name evidence="2" type="ORF">IAC10_09020</name>
</gene>
<dbReference type="GO" id="GO:0006313">
    <property type="term" value="P:DNA transposition"/>
    <property type="evidence" value="ECO:0007669"/>
    <property type="project" value="InterPro"/>
</dbReference>
<dbReference type="Proteomes" id="UP000823928">
    <property type="component" value="Unassembled WGS sequence"/>
</dbReference>
<dbReference type="SUPFAM" id="SSF46689">
    <property type="entry name" value="Homeodomain-like"/>
    <property type="match status" value="1"/>
</dbReference>
<dbReference type="Gene3D" id="1.10.10.60">
    <property type="entry name" value="Homeodomain-like"/>
    <property type="match status" value="1"/>
</dbReference>
<dbReference type="InterPro" id="IPR002514">
    <property type="entry name" value="Transposase_8"/>
</dbReference>
<feature type="coiled-coil region" evidence="1">
    <location>
        <begin position="48"/>
        <end position="75"/>
    </location>
</feature>
<evidence type="ECO:0000313" key="2">
    <source>
        <dbReference type="EMBL" id="HIS36753.1"/>
    </source>
</evidence>
<dbReference type="GO" id="GO:0003677">
    <property type="term" value="F:DNA binding"/>
    <property type="evidence" value="ECO:0007669"/>
    <property type="project" value="InterPro"/>
</dbReference>
<keyword evidence="1" id="KW-0175">Coiled coil</keyword>
<reference evidence="2" key="2">
    <citation type="journal article" date="2021" name="PeerJ">
        <title>Extensive microbial diversity within the chicken gut microbiome revealed by metagenomics and culture.</title>
        <authorList>
            <person name="Gilroy R."/>
            <person name="Ravi A."/>
            <person name="Getino M."/>
            <person name="Pursley I."/>
            <person name="Horton D.L."/>
            <person name="Alikhan N.F."/>
            <person name="Baker D."/>
            <person name="Gharbi K."/>
            <person name="Hall N."/>
            <person name="Watson M."/>
            <person name="Adriaenssens E.M."/>
            <person name="Foster-Nyarko E."/>
            <person name="Jarju S."/>
            <person name="Secka A."/>
            <person name="Antonio M."/>
            <person name="Oren A."/>
            <person name="Chaudhuri R.R."/>
            <person name="La Ragione R."/>
            <person name="Hildebrand F."/>
            <person name="Pallen M.J."/>
        </authorList>
    </citation>
    <scope>NUCLEOTIDE SEQUENCE</scope>
    <source>
        <strain evidence="2">6276</strain>
    </source>
</reference>
<dbReference type="AlphaFoldDB" id="A0A9D1JNA0"/>
<name>A0A9D1JNA0_9BACT</name>
<proteinExistence type="predicted"/>
<reference evidence="2" key="1">
    <citation type="submission" date="2020-10" db="EMBL/GenBank/DDBJ databases">
        <authorList>
            <person name="Gilroy R."/>
        </authorList>
    </citation>
    <scope>NUCLEOTIDE SEQUENCE</scope>
    <source>
        <strain evidence="2">6276</strain>
    </source>
</reference>
<dbReference type="EMBL" id="DVIU01000179">
    <property type="protein sequence ID" value="HIS36753.1"/>
    <property type="molecule type" value="Genomic_DNA"/>
</dbReference>